<keyword evidence="7" id="KW-0675">Receptor</keyword>
<gene>
    <name evidence="11" type="ORF">SBAD_LOCUS8678</name>
</gene>
<dbReference type="PRINTS" id="PR00237">
    <property type="entry name" value="GPCRRHODOPSN"/>
</dbReference>
<evidence type="ECO:0000256" key="7">
    <source>
        <dbReference type="ARBA" id="ARBA00023170"/>
    </source>
</evidence>
<feature type="transmembrane region" description="Helical" evidence="9">
    <location>
        <begin position="121"/>
        <end position="145"/>
    </location>
</feature>
<evidence type="ECO:0000313" key="13">
    <source>
        <dbReference type="WBParaSite" id="SBAD_0000899101-mRNA-1"/>
    </source>
</evidence>
<sequence>MDNASLLVKYCNETNNSRLGSLTESVELLEWFEANMFPQLICTLATAGIVGNCLTLLTIQSKVYRCLQPFTKLTRVSTVVSILLDLTNFASGFLVGCLWDTSTSCSLLAVYAVLRGALNYFLLVSDFLYLILTIDRYIAICHPIYWHTTATEAKQKIVSKSIVFVFLISLVRFHNGIDFYCMFRSRPRALNDPWIRILRTLADIAFPTIFVGPLIYMNIQIFRSIRRQRQLKMEKCTSTNYSSVNREMSNSRQAYSLASVNPGELRIQANKERKATVGIIMINLVLFLFSLISFYSCTIQSVHRHNYEDQSHECSEQIFELNKKKLLLIHFISIQLLKTCSGSVMFYVYIIFNRTFRREFSRTVFALYRLTVPARSQSTVCPMSTISMSLDKSRTMRQKF</sequence>
<evidence type="ECO:0000256" key="1">
    <source>
        <dbReference type="ARBA" id="ARBA00004651"/>
    </source>
</evidence>
<keyword evidence="2" id="KW-1003">Cell membrane</keyword>
<evidence type="ECO:0000313" key="11">
    <source>
        <dbReference type="EMBL" id="VDP18557.1"/>
    </source>
</evidence>
<feature type="transmembrane region" description="Helical" evidence="9">
    <location>
        <begin position="157"/>
        <end position="177"/>
    </location>
</feature>
<reference evidence="13" key="1">
    <citation type="submission" date="2016-06" db="UniProtKB">
        <authorList>
            <consortium name="WormBaseParasite"/>
        </authorList>
    </citation>
    <scope>IDENTIFICATION</scope>
</reference>
<dbReference type="OrthoDB" id="5864054at2759"/>
<proteinExistence type="predicted"/>
<dbReference type="InterPro" id="IPR017452">
    <property type="entry name" value="GPCR_Rhodpsn_7TM"/>
</dbReference>
<dbReference type="SUPFAM" id="SSF81321">
    <property type="entry name" value="Family A G protein-coupled receptor-like"/>
    <property type="match status" value="1"/>
</dbReference>
<evidence type="ECO:0000256" key="8">
    <source>
        <dbReference type="ARBA" id="ARBA00023224"/>
    </source>
</evidence>
<dbReference type="PANTHER" id="PTHR24249">
    <property type="entry name" value="HISTAMINE RECEPTOR-RELATED G-PROTEIN COUPLED RECEPTOR"/>
    <property type="match status" value="1"/>
</dbReference>
<dbReference type="InterPro" id="IPR000276">
    <property type="entry name" value="GPCR_Rhodpsn"/>
</dbReference>
<feature type="transmembrane region" description="Helical" evidence="9">
    <location>
        <begin position="275"/>
        <end position="295"/>
    </location>
</feature>
<dbReference type="Gene3D" id="1.20.1070.10">
    <property type="entry name" value="Rhodopsin 7-helix transmembrane proteins"/>
    <property type="match status" value="1"/>
</dbReference>
<dbReference type="InterPro" id="IPR050569">
    <property type="entry name" value="TAAR"/>
</dbReference>
<evidence type="ECO:0000256" key="5">
    <source>
        <dbReference type="ARBA" id="ARBA00023040"/>
    </source>
</evidence>
<dbReference type="GO" id="GO:0004930">
    <property type="term" value="F:G protein-coupled receptor activity"/>
    <property type="evidence" value="ECO:0007669"/>
    <property type="project" value="UniProtKB-KW"/>
</dbReference>
<protein>
    <submittedName>
        <fullName evidence="13">G_PROTEIN_RECEP_F1_2 domain-containing protein</fullName>
    </submittedName>
</protein>
<evidence type="ECO:0000256" key="2">
    <source>
        <dbReference type="ARBA" id="ARBA00022475"/>
    </source>
</evidence>
<keyword evidence="6 9" id="KW-0472">Membrane</keyword>
<accession>A0A183IYI0</accession>
<feature type="transmembrane region" description="Helical" evidence="9">
    <location>
        <begin position="36"/>
        <end position="59"/>
    </location>
</feature>
<evidence type="ECO:0000313" key="12">
    <source>
        <dbReference type="Proteomes" id="UP000270296"/>
    </source>
</evidence>
<feature type="transmembrane region" description="Helical" evidence="9">
    <location>
        <begin position="79"/>
        <end position="101"/>
    </location>
</feature>
<keyword evidence="12" id="KW-1185">Reference proteome</keyword>
<feature type="domain" description="G-protein coupled receptors family 1 profile" evidence="10">
    <location>
        <begin position="51"/>
        <end position="349"/>
    </location>
</feature>
<evidence type="ECO:0000256" key="4">
    <source>
        <dbReference type="ARBA" id="ARBA00022989"/>
    </source>
</evidence>
<organism evidence="13">
    <name type="scientific">Soboliphyme baturini</name>
    <dbReference type="NCBI Taxonomy" id="241478"/>
    <lineage>
        <taxon>Eukaryota</taxon>
        <taxon>Metazoa</taxon>
        <taxon>Ecdysozoa</taxon>
        <taxon>Nematoda</taxon>
        <taxon>Enoplea</taxon>
        <taxon>Dorylaimia</taxon>
        <taxon>Dioctophymatida</taxon>
        <taxon>Dioctophymatoidea</taxon>
        <taxon>Soboliphymatidae</taxon>
        <taxon>Soboliphyme</taxon>
    </lineage>
</organism>
<keyword evidence="5" id="KW-0297">G-protein coupled receptor</keyword>
<dbReference type="GO" id="GO:0005886">
    <property type="term" value="C:plasma membrane"/>
    <property type="evidence" value="ECO:0007669"/>
    <property type="project" value="UniProtKB-SubCell"/>
</dbReference>
<dbReference type="PROSITE" id="PS50262">
    <property type="entry name" value="G_PROTEIN_RECEP_F1_2"/>
    <property type="match status" value="1"/>
</dbReference>
<keyword evidence="8" id="KW-0807">Transducer</keyword>
<keyword evidence="3 9" id="KW-0812">Transmembrane</keyword>
<keyword evidence="4 9" id="KW-1133">Transmembrane helix</keyword>
<reference evidence="11 12" key="2">
    <citation type="submission" date="2018-11" db="EMBL/GenBank/DDBJ databases">
        <authorList>
            <consortium name="Pathogen Informatics"/>
        </authorList>
    </citation>
    <scope>NUCLEOTIDE SEQUENCE [LARGE SCALE GENOMIC DNA]</scope>
</reference>
<evidence type="ECO:0000256" key="3">
    <source>
        <dbReference type="ARBA" id="ARBA00022692"/>
    </source>
</evidence>
<dbReference type="AlphaFoldDB" id="A0A183IYI0"/>
<comment type="subcellular location">
    <subcellularLocation>
        <location evidence="1">Cell membrane</location>
        <topology evidence="1">Multi-pass membrane protein</topology>
    </subcellularLocation>
</comment>
<feature type="transmembrane region" description="Helical" evidence="9">
    <location>
        <begin position="197"/>
        <end position="219"/>
    </location>
</feature>
<evidence type="ECO:0000259" key="10">
    <source>
        <dbReference type="PROSITE" id="PS50262"/>
    </source>
</evidence>
<dbReference type="Proteomes" id="UP000270296">
    <property type="component" value="Unassembled WGS sequence"/>
</dbReference>
<evidence type="ECO:0000256" key="9">
    <source>
        <dbReference type="SAM" id="Phobius"/>
    </source>
</evidence>
<dbReference type="PANTHER" id="PTHR24249:SF372">
    <property type="entry name" value="G-PROTEIN COUPLED RECEPTORS FAMILY 1 PROFILE DOMAIN-CONTAINING PROTEIN"/>
    <property type="match status" value="1"/>
</dbReference>
<name>A0A183IYI0_9BILA</name>
<dbReference type="WBParaSite" id="SBAD_0000899101-mRNA-1">
    <property type="protein sequence ID" value="SBAD_0000899101-mRNA-1"/>
    <property type="gene ID" value="SBAD_0000899101"/>
</dbReference>
<evidence type="ECO:0000256" key="6">
    <source>
        <dbReference type="ARBA" id="ARBA00023136"/>
    </source>
</evidence>
<dbReference type="EMBL" id="UZAM01011848">
    <property type="protein sequence ID" value="VDP18557.1"/>
    <property type="molecule type" value="Genomic_DNA"/>
</dbReference>
<feature type="transmembrane region" description="Helical" evidence="9">
    <location>
        <begin position="327"/>
        <end position="352"/>
    </location>
</feature>